<dbReference type="AlphaFoldDB" id="A0A0B7IS40"/>
<accession>A0A0B7IS40</accession>
<gene>
    <name evidence="2" type="ORF">BN1209_0066</name>
</gene>
<dbReference type="Proteomes" id="UP000056322">
    <property type="component" value="Chromosome 1"/>
</dbReference>
<dbReference type="STRING" id="1581680.BN1209_0066"/>
<evidence type="ECO:0000313" key="2">
    <source>
        <dbReference type="EMBL" id="CEN55124.1"/>
    </source>
</evidence>
<feature type="transmembrane region" description="Helical" evidence="1">
    <location>
        <begin position="118"/>
        <end position="140"/>
    </location>
</feature>
<dbReference type="HOGENOM" id="CLU_1473563_0_0_4"/>
<sequence length="183" mass="20511">MQYLFNDAKKATVCILGVALLWTMLFRLNTLLFSYFEKNQFVNLFFMPAGVRLIAVLLFAELGVAGLLLGALITSSSINITIMMATCLISAINPYLAIHVTKRFFQVDFLLNNLNAKVLILMGVFSAGFNALTHHLYFYYAELTTSWLNCLTMFVGDLLGIAIMMLLFSLILKLIRKSTSLSI</sequence>
<keyword evidence="1" id="KW-0472">Membrane</keyword>
<protein>
    <submittedName>
        <fullName evidence="2">Uncharacterized protein</fullName>
    </submittedName>
</protein>
<keyword evidence="1" id="KW-1133">Transmembrane helix</keyword>
<organism evidence="2 3">
    <name type="scientific">Candidatus Methylopumilus turicensis</name>
    <dbReference type="NCBI Taxonomy" id="1581680"/>
    <lineage>
        <taxon>Bacteria</taxon>
        <taxon>Pseudomonadati</taxon>
        <taxon>Pseudomonadota</taxon>
        <taxon>Betaproteobacteria</taxon>
        <taxon>Nitrosomonadales</taxon>
        <taxon>Methylophilaceae</taxon>
        <taxon>Candidatus Methylopumilus</taxon>
    </lineage>
</organism>
<feature type="transmembrane region" description="Helical" evidence="1">
    <location>
        <begin position="78"/>
        <end position="98"/>
    </location>
</feature>
<feature type="transmembrane region" description="Helical" evidence="1">
    <location>
        <begin position="146"/>
        <end position="172"/>
    </location>
</feature>
<dbReference type="EMBL" id="LN794158">
    <property type="protein sequence ID" value="CEN55124.1"/>
    <property type="molecule type" value="Genomic_DNA"/>
</dbReference>
<feature type="transmembrane region" description="Helical" evidence="1">
    <location>
        <begin position="15"/>
        <end position="37"/>
    </location>
</feature>
<evidence type="ECO:0000313" key="3">
    <source>
        <dbReference type="Proteomes" id="UP000056322"/>
    </source>
</evidence>
<feature type="transmembrane region" description="Helical" evidence="1">
    <location>
        <begin position="49"/>
        <end position="72"/>
    </location>
</feature>
<proteinExistence type="predicted"/>
<dbReference type="KEGG" id="mbac:BN1209_0066"/>
<keyword evidence="3" id="KW-1185">Reference proteome</keyword>
<name>A0A0B7IS40_9PROT</name>
<reference evidence="3" key="1">
    <citation type="submission" date="2014-12" db="EMBL/GenBank/DDBJ databases">
        <authorList>
            <person name="Salcher M.M."/>
        </authorList>
    </citation>
    <scope>NUCLEOTIDE SEQUENCE [LARGE SCALE GENOMIC DNA]</scope>
    <source>
        <strain evidence="3">MMS-10A-171</strain>
    </source>
</reference>
<keyword evidence="1" id="KW-0812">Transmembrane</keyword>
<evidence type="ECO:0000256" key="1">
    <source>
        <dbReference type="SAM" id="Phobius"/>
    </source>
</evidence>